<dbReference type="Proteomes" id="UP000593576">
    <property type="component" value="Unassembled WGS sequence"/>
</dbReference>
<dbReference type="OrthoDB" id="678085at2759"/>
<dbReference type="PANTHER" id="PTHR36892">
    <property type="entry name" value="OS01G0201800 PROTEIN"/>
    <property type="match status" value="1"/>
</dbReference>
<protein>
    <submittedName>
        <fullName evidence="1">Uncharacterized protein</fullName>
    </submittedName>
</protein>
<dbReference type="AlphaFoldDB" id="A0A7J9MEI5"/>
<accession>A0A7J9MEI5</accession>
<evidence type="ECO:0000313" key="1">
    <source>
        <dbReference type="EMBL" id="MBA0869535.1"/>
    </source>
</evidence>
<reference evidence="1 2" key="1">
    <citation type="journal article" date="2019" name="Genome Biol. Evol.">
        <title>Insights into the evolution of the New World diploid cottons (Gossypium, subgenus Houzingenia) based on genome sequencing.</title>
        <authorList>
            <person name="Grover C.E."/>
            <person name="Arick M.A. 2nd"/>
            <person name="Thrash A."/>
            <person name="Conover J.L."/>
            <person name="Sanders W.S."/>
            <person name="Peterson D.G."/>
            <person name="Frelichowski J.E."/>
            <person name="Scheffler J.A."/>
            <person name="Scheffler B.E."/>
            <person name="Wendel J.F."/>
        </authorList>
    </citation>
    <scope>NUCLEOTIDE SEQUENCE [LARGE SCALE GENOMIC DNA]</scope>
    <source>
        <strain evidence="1">1</strain>
        <tissue evidence="1">Leaf</tissue>
    </source>
</reference>
<name>A0A7J9MEI5_GOSSC</name>
<proteinExistence type="predicted"/>
<dbReference type="EMBL" id="JABFAF010000010">
    <property type="protein sequence ID" value="MBA0869535.1"/>
    <property type="molecule type" value="Genomic_DNA"/>
</dbReference>
<keyword evidence="2" id="KW-1185">Reference proteome</keyword>
<organism evidence="1 2">
    <name type="scientific">Gossypium schwendimanii</name>
    <name type="common">Cotton</name>
    <dbReference type="NCBI Taxonomy" id="34291"/>
    <lineage>
        <taxon>Eukaryota</taxon>
        <taxon>Viridiplantae</taxon>
        <taxon>Streptophyta</taxon>
        <taxon>Embryophyta</taxon>
        <taxon>Tracheophyta</taxon>
        <taxon>Spermatophyta</taxon>
        <taxon>Magnoliopsida</taxon>
        <taxon>eudicotyledons</taxon>
        <taxon>Gunneridae</taxon>
        <taxon>Pentapetalae</taxon>
        <taxon>rosids</taxon>
        <taxon>malvids</taxon>
        <taxon>Malvales</taxon>
        <taxon>Malvaceae</taxon>
        <taxon>Malvoideae</taxon>
        <taxon>Gossypium</taxon>
    </lineage>
</organism>
<evidence type="ECO:0000313" key="2">
    <source>
        <dbReference type="Proteomes" id="UP000593576"/>
    </source>
</evidence>
<comment type="caution">
    <text evidence="1">The sequence shown here is derived from an EMBL/GenBank/DDBJ whole genome shotgun (WGS) entry which is preliminary data.</text>
</comment>
<dbReference type="PANTHER" id="PTHR36892:SF1">
    <property type="entry name" value="OS05G0518200 PROTEIN"/>
    <property type="match status" value="1"/>
</dbReference>
<sequence>MFSMMLRFLPSSTPAKLFEFYGSGSEVVKEKQKYSVAMRDAKRKRATLTEGTCTNCSFKSLIPWLFQATQQVQAPSTPSQLFPEKNKIKFKHRMKTKFVSTQDLDIHWNSRKILVDKEDYLMRPIKLPNLRIRDDSRAENQNEASIEGWILSESQYDGFGLLAGIDCSKVDTYGVTRLCPIKLSLGVKHILKPNQKVDQDNSRLNHSTIPFASVTDCGKMLETLKKSRKIYRF</sequence>
<gene>
    <name evidence="1" type="ORF">Goshw_029729</name>
</gene>